<keyword evidence="2" id="KW-0812">Transmembrane</keyword>
<evidence type="ECO:0000256" key="2">
    <source>
        <dbReference type="SAM" id="Phobius"/>
    </source>
</evidence>
<evidence type="ECO:0000256" key="1">
    <source>
        <dbReference type="SAM" id="MobiDB-lite"/>
    </source>
</evidence>
<name>A0AAD2HM44_9AGAR</name>
<proteinExistence type="predicted"/>
<evidence type="ECO:0000259" key="3">
    <source>
        <dbReference type="Pfam" id="PF20153"/>
    </source>
</evidence>
<feature type="transmembrane region" description="Helical" evidence="2">
    <location>
        <begin position="247"/>
        <end position="264"/>
    </location>
</feature>
<dbReference type="EMBL" id="CAVNYO010000406">
    <property type="protein sequence ID" value="CAK5276407.1"/>
    <property type="molecule type" value="Genomic_DNA"/>
</dbReference>
<gene>
    <name evidence="4" type="ORF">MYCIT1_LOCUS24621</name>
</gene>
<sequence>MEKRCTDTRQSIFLLLFTMPQVYEQKTDKRENDESTFERERASGNKLWSVYISEAESYDHGLIDGWRSEMDGLLLFAGLFSGVVTTFIIDSYKTLNPDSGSQTVVLLSQTVLLLSQISQQLANMNNETVMADALPPPAAFSPSVSSLVCNVLWFTSLALSLSSALVATLVKQWAQEYEHRTSMFSSPSVRSRVYMYLYYGLRRFNMHAVVGVPPLLLHAALVLFLAGLVAFLVPVNIIILAITSAQLLLFISVYGVFTALPLFFSDCPYQTPLTRILWSLNQSFGNSLRASLWKAVAVCSVLLRERVDVTDPEKTPPSAVISPDASSEPSAPAKTRLQFLSMTDAVKSAALHPPLKTETQTLAWTVRSLSDDEELVKLVEGLPQTMWDFDKNKPRSVYHAVFQSLLCDPKVHLGQRLAEFMAGSNSNLLEPTDRLRRQLSVLRAIWAICAFSLHMKSPLQSPIGEAHVDNALLGSKFLDSPDVQSMVLDVSALIRLNVIESRSREWAPTQSGSSNGDIGADAEKQRHMDMLRTYAQYLLALPKCAATFQRDVTTSLFHRSQIRCTEAGGYKILQDALRKLIEYAPDQAADNLVFAARQIITAFAQTSDYPRGLYLFGLGPFLVQHRSLAVSDPRADLKPFSKRHYTRYLCHCLCDNLKNESNPRASFDALQLIYGQLLDSPVPPRDFDTHLSVLYALRSSGVQAANIRTHRLVASVQSFALKTFPLDSSESSDLSGWEKLPSIFEDEAWFSTVIGLDNGKLTERALAPQVYGCACVGVVTTFFELCAAQSPDQTERDLDFETLNSICNTVNGISSVIPPELQCRFADAASEFINIYPKDCLADEFKLYWVLFWALNEHWGWITDLDALRVLDTAVLDVQIADQQEENQQESHKVNAERIREAALFREHLSREEVKGRSA</sequence>
<reference evidence="4" key="1">
    <citation type="submission" date="2023-11" db="EMBL/GenBank/DDBJ databases">
        <authorList>
            <person name="De Vega J J."/>
            <person name="De Vega J J."/>
        </authorList>
    </citation>
    <scope>NUCLEOTIDE SEQUENCE</scope>
</reference>
<dbReference type="InterPro" id="IPR045338">
    <property type="entry name" value="DUF6535"/>
</dbReference>
<evidence type="ECO:0000313" key="5">
    <source>
        <dbReference type="Proteomes" id="UP001295794"/>
    </source>
</evidence>
<dbReference type="Proteomes" id="UP001295794">
    <property type="component" value="Unassembled WGS sequence"/>
</dbReference>
<protein>
    <recommendedName>
        <fullName evidence="3">DUF6535 domain-containing protein</fullName>
    </recommendedName>
</protein>
<dbReference type="AlphaFoldDB" id="A0AAD2HM44"/>
<comment type="caution">
    <text evidence="4">The sequence shown here is derived from an EMBL/GenBank/DDBJ whole genome shotgun (WGS) entry which is preliminary data.</text>
</comment>
<feature type="transmembrane region" description="Helical" evidence="2">
    <location>
        <begin position="216"/>
        <end position="240"/>
    </location>
</feature>
<keyword evidence="2" id="KW-0472">Membrane</keyword>
<organism evidence="4 5">
    <name type="scientific">Mycena citricolor</name>
    <dbReference type="NCBI Taxonomy" id="2018698"/>
    <lineage>
        <taxon>Eukaryota</taxon>
        <taxon>Fungi</taxon>
        <taxon>Dikarya</taxon>
        <taxon>Basidiomycota</taxon>
        <taxon>Agaricomycotina</taxon>
        <taxon>Agaricomycetes</taxon>
        <taxon>Agaricomycetidae</taxon>
        <taxon>Agaricales</taxon>
        <taxon>Marasmiineae</taxon>
        <taxon>Mycenaceae</taxon>
        <taxon>Mycena</taxon>
    </lineage>
</organism>
<feature type="domain" description="DUF6535" evidence="3">
    <location>
        <begin position="48"/>
        <end position="233"/>
    </location>
</feature>
<feature type="region of interest" description="Disordered" evidence="1">
    <location>
        <begin position="311"/>
        <end position="331"/>
    </location>
</feature>
<feature type="transmembrane region" description="Helical" evidence="2">
    <location>
        <begin position="72"/>
        <end position="89"/>
    </location>
</feature>
<dbReference type="Pfam" id="PF20153">
    <property type="entry name" value="DUF6535"/>
    <property type="match status" value="1"/>
</dbReference>
<feature type="compositionally biased region" description="Low complexity" evidence="1">
    <location>
        <begin position="322"/>
        <end position="331"/>
    </location>
</feature>
<keyword evidence="2" id="KW-1133">Transmembrane helix</keyword>
<keyword evidence="5" id="KW-1185">Reference proteome</keyword>
<accession>A0AAD2HM44</accession>
<evidence type="ECO:0000313" key="4">
    <source>
        <dbReference type="EMBL" id="CAK5276407.1"/>
    </source>
</evidence>